<dbReference type="NCBIfam" id="NF037970">
    <property type="entry name" value="vanZ_1"/>
    <property type="match status" value="1"/>
</dbReference>
<reference evidence="3 4" key="1">
    <citation type="journal article" date="2003" name="Genome Res.">
        <title>Comparative genome analysis of Vibrio vulnificus, a marine pathogen.</title>
        <authorList>
            <person name="Chen C.Y."/>
            <person name="Wu K.M."/>
            <person name="Chang Y.C."/>
            <person name="Chang C.H."/>
            <person name="Tsai H.C."/>
            <person name="Liao T.L."/>
            <person name="Liu Y.M."/>
            <person name="Chen H.J."/>
            <person name="Shen A.B."/>
            <person name="Li J.C."/>
            <person name="Su T.L."/>
            <person name="Shao C.P."/>
            <person name="Lee C.T."/>
            <person name="Hor L.I."/>
            <person name="Tsai S.F."/>
        </authorList>
    </citation>
    <scope>NUCLEOTIDE SEQUENCE [LARGE SCALE GENOMIC DNA]</scope>
    <source>
        <strain evidence="3 4">YJ016</strain>
    </source>
</reference>
<feature type="transmembrane region" description="Helical" evidence="1">
    <location>
        <begin position="77"/>
        <end position="98"/>
    </location>
</feature>
<keyword evidence="1" id="KW-0812">Transmembrane</keyword>
<gene>
    <name evidence="3" type="ordered locus">VVA0387</name>
</gene>
<evidence type="ECO:0000313" key="4">
    <source>
        <dbReference type="Proteomes" id="UP000002675"/>
    </source>
</evidence>
<evidence type="ECO:0000313" key="3">
    <source>
        <dbReference type="EMBL" id="BAC96413.1"/>
    </source>
</evidence>
<organism evidence="3 4">
    <name type="scientific">Vibrio vulnificus (strain YJ016)</name>
    <dbReference type="NCBI Taxonomy" id="196600"/>
    <lineage>
        <taxon>Bacteria</taxon>
        <taxon>Pseudomonadati</taxon>
        <taxon>Pseudomonadota</taxon>
        <taxon>Gammaproteobacteria</taxon>
        <taxon>Vibrionales</taxon>
        <taxon>Vibrionaceae</taxon>
        <taxon>Vibrio</taxon>
    </lineage>
</organism>
<keyword evidence="1" id="KW-0472">Membrane</keyword>
<dbReference type="AlphaFoldDB" id="Q7MFD3"/>
<dbReference type="EMBL" id="BA000038">
    <property type="protein sequence ID" value="BAC96413.1"/>
    <property type="molecule type" value="Genomic_DNA"/>
</dbReference>
<dbReference type="HOGENOM" id="CLU_157335_0_0_6"/>
<sequence>MYPSDRDMRKLGLFVICVMTVSLSLWKSSGMESHVYDQFEYYIGGSRALHSTLSFLIAYMAVLAFPSMCKAISNDIFAIRLLVLLLFIVSLDELSQLFLSHRTFSTSDMMTNWFGITTGYLLARLYLFKFKPLLKQH</sequence>
<feature type="domain" description="VanZ-like" evidence="2">
    <location>
        <begin position="53"/>
        <end position="125"/>
    </location>
</feature>
<dbReference type="InterPro" id="IPR006976">
    <property type="entry name" value="VanZ-like"/>
</dbReference>
<dbReference type="Proteomes" id="UP000002675">
    <property type="component" value="Chromosome II"/>
</dbReference>
<feature type="transmembrane region" description="Helical" evidence="1">
    <location>
        <begin position="110"/>
        <end position="127"/>
    </location>
</feature>
<accession>Q7MFD3</accession>
<name>Q7MFD3_VIBVY</name>
<protein>
    <recommendedName>
        <fullName evidence="2">VanZ-like domain-containing protein</fullName>
    </recommendedName>
</protein>
<dbReference type="KEGG" id="vvy:VVA0387"/>
<dbReference type="Pfam" id="PF04892">
    <property type="entry name" value="VanZ"/>
    <property type="match status" value="1"/>
</dbReference>
<dbReference type="eggNOG" id="ENOG5031NEC">
    <property type="taxonomic scope" value="Bacteria"/>
</dbReference>
<keyword evidence="1" id="KW-1133">Transmembrane helix</keyword>
<evidence type="ECO:0000259" key="2">
    <source>
        <dbReference type="Pfam" id="PF04892"/>
    </source>
</evidence>
<evidence type="ECO:0000256" key="1">
    <source>
        <dbReference type="SAM" id="Phobius"/>
    </source>
</evidence>
<proteinExistence type="predicted"/>
<dbReference type="STRING" id="672.VV93_v1c33740"/>
<feature type="transmembrane region" description="Helical" evidence="1">
    <location>
        <begin position="48"/>
        <end position="65"/>
    </location>
</feature>